<evidence type="ECO:0000313" key="3">
    <source>
        <dbReference type="EMBL" id="NES11020.1"/>
    </source>
</evidence>
<sequence length="138" mass="15089">MTWIPVTTIALLASLAVMNAPASHAADVKSHIIHKAQSSWDGTPYTHYPEGQPELTLVKIQIPARTKLKWHTHPIPNMAYVVSGELTVQKRDTGERITLRAGDALAELVDISHRGVTGKHPVELLVFYAGSPNIPLSE</sequence>
<dbReference type="InterPro" id="IPR011051">
    <property type="entry name" value="RmlC_Cupin_sf"/>
</dbReference>
<dbReference type="Pfam" id="PF07883">
    <property type="entry name" value="Cupin_2"/>
    <property type="match status" value="1"/>
</dbReference>
<evidence type="ECO:0000259" key="2">
    <source>
        <dbReference type="Pfam" id="PF07883"/>
    </source>
</evidence>
<keyword evidence="4" id="KW-1185">Reference proteome</keyword>
<evidence type="ECO:0000313" key="4">
    <source>
        <dbReference type="Proteomes" id="UP000471751"/>
    </source>
</evidence>
<dbReference type="SUPFAM" id="SSF51182">
    <property type="entry name" value="RmlC-like cupins"/>
    <property type="match status" value="1"/>
</dbReference>
<feature type="chain" id="PRO_5026062376" evidence="1">
    <location>
        <begin position="26"/>
        <end position="138"/>
    </location>
</feature>
<dbReference type="CDD" id="cd02236">
    <property type="entry name" value="cupin_CV2614-like"/>
    <property type="match status" value="1"/>
</dbReference>
<dbReference type="Gene3D" id="2.60.120.10">
    <property type="entry name" value="Jelly Rolls"/>
    <property type="match status" value="1"/>
</dbReference>
<accession>A0A6I5RTM5</accession>
<gene>
    <name evidence="3" type="ORF">G3O07_16770</name>
</gene>
<dbReference type="AlphaFoldDB" id="A0A6I5RTM5"/>
<keyword evidence="1" id="KW-0732">Signal</keyword>
<evidence type="ECO:0000256" key="1">
    <source>
        <dbReference type="SAM" id="SignalP"/>
    </source>
</evidence>
<proteinExistence type="predicted"/>
<name>A0A6I5RTM5_9PSED</name>
<comment type="caution">
    <text evidence="3">The sequence shown here is derived from an EMBL/GenBank/DDBJ whole genome shotgun (WGS) entry which is preliminary data.</text>
</comment>
<feature type="domain" description="Cupin type-2" evidence="2">
    <location>
        <begin position="62"/>
        <end position="127"/>
    </location>
</feature>
<dbReference type="EMBL" id="JAAHBT010000190">
    <property type="protein sequence ID" value="NES11020.1"/>
    <property type="molecule type" value="Genomic_DNA"/>
</dbReference>
<dbReference type="InterPro" id="IPR014710">
    <property type="entry name" value="RmlC-like_jellyroll"/>
</dbReference>
<dbReference type="Proteomes" id="UP000471751">
    <property type="component" value="Unassembled WGS sequence"/>
</dbReference>
<reference evidence="3 4" key="1">
    <citation type="submission" date="2020-02" db="EMBL/GenBank/DDBJ databases">
        <title>Broccoli isolated Pseudomonas sp.</title>
        <authorList>
            <person name="Fujikawa T."/>
            <person name="Sawada H."/>
        </authorList>
    </citation>
    <scope>NUCLEOTIDE SEQUENCE [LARGE SCALE GENOMIC DNA]</scope>
    <source>
        <strain evidence="3 4">JCM 32154</strain>
    </source>
</reference>
<feature type="signal peptide" evidence="1">
    <location>
        <begin position="1"/>
        <end position="25"/>
    </location>
</feature>
<dbReference type="RefSeq" id="WP_163938046.1">
    <property type="nucleotide sequence ID" value="NZ_BMQU01000007.1"/>
</dbReference>
<dbReference type="InterPro" id="IPR013096">
    <property type="entry name" value="Cupin_2"/>
</dbReference>
<organism evidence="3 4">
    <name type="scientific">Pseudomonas laurentiana</name>
    <dbReference type="NCBI Taxonomy" id="2364649"/>
    <lineage>
        <taxon>Bacteria</taxon>
        <taxon>Pseudomonadati</taxon>
        <taxon>Pseudomonadota</taxon>
        <taxon>Gammaproteobacteria</taxon>
        <taxon>Pseudomonadales</taxon>
        <taxon>Pseudomonadaceae</taxon>
        <taxon>Pseudomonas</taxon>
    </lineage>
</organism>
<protein>
    <submittedName>
        <fullName evidence="3">Cupin domain-containing protein</fullName>
    </submittedName>
</protein>